<sequence>MEQFLLASHGSLARAMKETAAFLLGTNENVHCLCAYVDEASMNLEQMVGEWAAGRKTEEHWTVITDIFGGSVNNEFMKYAGDPGVNLVAGMSLPLVIGLLNQPGQVGPDAIRAVLAQVRSSIAYCNDMMEKQDMEDEDF</sequence>
<organism evidence="3 6">
    <name type="scientific">Enterocloster aldenensis</name>
    <dbReference type="NCBI Taxonomy" id="358742"/>
    <lineage>
        <taxon>Bacteria</taxon>
        <taxon>Bacillati</taxon>
        <taxon>Bacillota</taxon>
        <taxon>Clostridia</taxon>
        <taxon>Lachnospirales</taxon>
        <taxon>Lachnospiraceae</taxon>
        <taxon>Enterocloster</taxon>
    </lineage>
</organism>
<dbReference type="GO" id="GO:0016740">
    <property type="term" value="F:transferase activity"/>
    <property type="evidence" value="ECO:0007669"/>
    <property type="project" value="UniProtKB-KW"/>
</dbReference>
<evidence type="ECO:0000256" key="1">
    <source>
        <dbReference type="ARBA" id="ARBA00022679"/>
    </source>
</evidence>
<evidence type="ECO:0000313" key="4">
    <source>
        <dbReference type="EMBL" id="NSJ50813.1"/>
    </source>
</evidence>
<dbReference type="GO" id="GO:0016020">
    <property type="term" value="C:membrane"/>
    <property type="evidence" value="ECO:0007669"/>
    <property type="project" value="InterPro"/>
</dbReference>
<evidence type="ECO:0000259" key="2">
    <source>
        <dbReference type="PROSITE" id="PS51096"/>
    </source>
</evidence>
<accession>A0AAW5C8G8</accession>
<evidence type="ECO:0000313" key="3">
    <source>
        <dbReference type="EMBL" id="MCG4748574.1"/>
    </source>
</evidence>
<proteinExistence type="predicted"/>
<dbReference type="InterPro" id="IPR004701">
    <property type="entry name" value="PTS_EIIA_man-typ"/>
</dbReference>
<evidence type="ECO:0000313" key="6">
    <source>
        <dbReference type="Proteomes" id="UP001299608"/>
    </source>
</evidence>
<dbReference type="Proteomes" id="UP000669239">
    <property type="component" value="Unassembled WGS sequence"/>
</dbReference>
<keyword evidence="5" id="KW-1185">Reference proteome</keyword>
<dbReference type="InterPro" id="IPR036662">
    <property type="entry name" value="PTS_EIIA_man-typ_sf"/>
</dbReference>
<reference evidence="4" key="2">
    <citation type="submission" date="2020-02" db="EMBL/GenBank/DDBJ databases">
        <authorList>
            <person name="Littmann E."/>
            <person name="Sorbara M."/>
        </authorList>
    </citation>
    <scope>NUCLEOTIDE SEQUENCE</scope>
    <source>
        <strain evidence="4">MSK.1.17</strain>
    </source>
</reference>
<dbReference type="Pfam" id="PF03610">
    <property type="entry name" value="EIIA-man"/>
    <property type="match status" value="1"/>
</dbReference>
<dbReference type="InterPro" id="IPR051471">
    <property type="entry name" value="Bacterial_PTS_sugar_comp"/>
</dbReference>
<dbReference type="Proteomes" id="UP001299608">
    <property type="component" value="Unassembled WGS sequence"/>
</dbReference>
<dbReference type="Gene3D" id="3.40.50.510">
    <property type="entry name" value="Phosphotransferase system, mannose-type IIA component"/>
    <property type="match status" value="1"/>
</dbReference>
<dbReference type="EMBL" id="JAKNGE010000040">
    <property type="protein sequence ID" value="MCG4748574.1"/>
    <property type="molecule type" value="Genomic_DNA"/>
</dbReference>
<feature type="domain" description="PTS EIIA type-4" evidence="2">
    <location>
        <begin position="1"/>
        <end position="122"/>
    </location>
</feature>
<keyword evidence="1" id="KW-0808">Transferase</keyword>
<dbReference type="PROSITE" id="PS51096">
    <property type="entry name" value="PTS_EIIA_TYPE_4"/>
    <property type="match status" value="1"/>
</dbReference>
<reference evidence="3" key="3">
    <citation type="submission" date="2022-01" db="EMBL/GenBank/DDBJ databases">
        <title>Collection of gut derived symbiotic bacterial strains cultured from healthy donors.</title>
        <authorList>
            <person name="Lin H."/>
            <person name="Kohout C."/>
            <person name="Waligurski E."/>
            <person name="Pamer E.G."/>
        </authorList>
    </citation>
    <scope>NUCLEOTIDE SEQUENCE</scope>
    <source>
        <strain evidence="3">DFI.6.55</strain>
    </source>
</reference>
<dbReference type="RefSeq" id="WP_117560552.1">
    <property type="nucleotide sequence ID" value="NZ_CAXTHN010000059.1"/>
</dbReference>
<dbReference type="PANTHER" id="PTHR33799:SF1">
    <property type="entry name" value="PTS SYSTEM MANNOSE-SPECIFIC EIIAB COMPONENT-RELATED"/>
    <property type="match status" value="1"/>
</dbReference>
<evidence type="ECO:0000313" key="5">
    <source>
        <dbReference type="Proteomes" id="UP000669239"/>
    </source>
</evidence>
<dbReference type="SUPFAM" id="SSF53062">
    <property type="entry name" value="PTS system fructose IIA component-like"/>
    <property type="match status" value="1"/>
</dbReference>
<gene>
    <name evidence="4" type="ORF">G5B36_19185</name>
    <name evidence="3" type="ORF">L0N08_24480</name>
</gene>
<dbReference type="PANTHER" id="PTHR33799">
    <property type="entry name" value="PTS PERMEASE-RELATED-RELATED"/>
    <property type="match status" value="1"/>
</dbReference>
<dbReference type="AlphaFoldDB" id="A0AAW5C8G8"/>
<comment type="caution">
    <text evidence="3">The sequence shown here is derived from an EMBL/GenBank/DDBJ whole genome shotgun (WGS) entry which is preliminary data.</text>
</comment>
<reference evidence="4 5" key="1">
    <citation type="journal article" date="2020" name="Cell Host Microbe">
        <title>Functional and Genomic Variation between Human-Derived Isolates of Lachnospiraceae Reveals Inter- and Intra-Species Diversity.</title>
        <authorList>
            <person name="Sorbara M.T."/>
            <person name="Littmann E.R."/>
            <person name="Fontana E."/>
            <person name="Moody T.U."/>
            <person name="Kohout C.E."/>
            <person name="Gjonbalaj M."/>
            <person name="Eaton V."/>
            <person name="Seok R."/>
            <person name="Leiner I.M."/>
            <person name="Pamer E.G."/>
        </authorList>
    </citation>
    <scope>NUCLEOTIDE SEQUENCE [LARGE SCALE GENOMIC DNA]</scope>
    <source>
        <strain evidence="4 5">MSK.1.17</strain>
    </source>
</reference>
<protein>
    <submittedName>
        <fullName evidence="4">PTS mannose transporter subunit IIC</fullName>
    </submittedName>
</protein>
<dbReference type="EMBL" id="JAAITT010000031">
    <property type="protein sequence ID" value="NSJ50813.1"/>
    <property type="molecule type" value="Genomic_DNA"/>
</dbReference>
<dbReference type="GO" id="GO:0009401">
    <property type="term" value="P:phosphoenolpyruvate-dependent sugar phosphotransferase system"/>
    <property type="evidence" value="ECO:0007669"/>
    <property type="project" value="InterPro"/>
</dbReference>
<name>A0AAW5C8G8_9FIRM</name>